<reference evidence="3 4" key="1">
    <citation type="journal article" date="2015" name="Stand. Genomic Sci.">
        <title>Genomic Encyclopedia of Bacterial and Archaeal Type Strains, Phase III: the genomes of soil and plant-associated and newly described type strains.</title>
        <authorList>
            <person name="Whitman W.B."/>
            <person name="Woyke T."/>
            <person name="Klenk H.P."/>
            <person name="Zhou Y."/>
            <person name="Lilburn T.G."/>
            <person name="Beck B.J."/>
            <person name="De Vos P."/>
            <person name="Vandamme P."/>
            <person name="Eisen J.A."/>
            <person name="Garrity G."/>
            <person name="Hugenholtz P."/>
            <person name="Kyrpides N.C."/>
        </authorList>
    </citation>
    <scope>NUCLEOTIDE SEQUENCE [LARGE SCALE GENOMIC DNA]</scope>
    <source>
        <strain evidence="3 4">CV2</strain>
    </source>
</reference>
<dbReference type="InterPro" id="IPR036873">
    <property type="entry name" value="Rhodanese-like_dom_sf"/>
</dbReference>
<organism evidence="3 4">
    <name type="scientific">Microcella putealis</name>
    <dbReference type="NCBI Taxonomy" id="337005"/>
    <lineage>
        <taxon>Bacteria</taxon>
        <taxon>Bacillati</taxon>
        <taxon>Actinomycetota</taxon>
        <taxon>Actinomycetes</taxon>
        <taxon>Micrococcales</taxon>
        <taxon>Microbacteriaceae</taxon>
        <taxon>Microcella</taxon>
    </lineage>
</organism>
<comment type="caution">
    <text evidence="3">The sequence shown here is derived from an EMBL/GenBank/DDBJ whole genome shotgun (WGS) entry which is preliminary data.</text>
</comment>
<evidence type="ECO:0000259" key="2">
    <source>
        <dbReference type="PROSITE" id="PS50206"/>
    </source>
</evidence>
<feature type="domain" description="Rhodanese" evidence="2">
    <location>
        <begin position="29"/>
        <end position="108"/>
    </location>
</feature>
<dbReference type="AlphaFoldDB" id="A0A4Q7LWF8"/>
<dbReference type="InterPro" id="IPR001763">
    <property type="entry name" value="Rhodanese-like_dom"/>
</dbReference>
<keyword evidence="4" id="KW-1185">Reference proteome</keyword>
<keyword evidence="3" id="KW-0808">Transferase</keyword>
<evidence type="ECO:0000256" key="1">
    <source>
        <dbReference type="SAM" id="SignalP"/>
    </source>
</evidence>
<protein>
    <submittedName>
        <fullName evidence="3">Rhodanese-related sulfurtransferase</fullName>
    </submittedName>
</protein>
<accession>A0A4Q7LWF8</accession>
<feature type="signal peptide" evidence="1">
    <location>
        <begin position="1"/>
        <end position="24"/>
    </location>
</feature>
<feature type="chain" id="PRO_5039407671" evidence="1">
    <location>
        <begin position="25"/>
        <end position="120"/>
    </location>
</feature>
<proteinExistence type="predicted"/>
<dbReference type="PROSITE" id="PS50206">
    <property type="entry name" value="RHODANESE_3"/>
    <property type="match status" value="1"/>
</dbReference>
<dbReference type="PANTHER" id="PTHR45431:SF3">
    <property type="entry name" value="RHODANESE-LIKE DOMAIN-CONTAINING PROTEIN 15, CHLOROPLASTIC"/>
    <property type="match status" value="1"/>
</dbReference>
<sequence>MRRRFAALTLALGIALGLAACAPAEPIAVDANTVIIDVRTPSEFAGGHLEGAINIDVQSSDFDAQIAELDPAGDYVVYCRSGNRSAQAIDRMEAAGFTELVNGGSVAQASDATGIAVVTP</sequence>
<name>A0A4Q7LWF8_9MICO</name>
<dbReference type="PROSITE" id="PS51257">
    <property type="entry name" value="PROKAR_LIPOPROTEIN"/>
    <property type="match status" value="1"/>
</dbReference>
<dbReference type="CDD" id="cd00158">
    <property type="entry name" value="RHOD"/>
    <property type="match status" value="1"/>
</dbReference>
<gene>
    <name evidence="3" type="ORF">EV141_0536</name>
</gene>
<evidence type="ECO:0000313" key="4">
    <source>
        <dbReference type="Proteomes" id="UP000293519"/>
    </source>
</evidence>
<dbReference type="PANTHER" id="PTHR45431">
    <property type="entry name" value="RHODANESE-LIKE DOMAIN-CONTAINING PROTEIN 15, CHLOROPLASTIC"/>
    <property type="match status" value="1"/>
</dbReference>
<dbReference type="InterPro" id="IPR052367">
    <property type="entry name" value="Thiosulfate_ST/Rhodanese-like"/>
</dbReference>
<dbReference type="EMBL" id="SGWW01000001">
    <property type="protein sequence ID" value="RZS59316.1"/>
    <property type="molecule type" value="Genomic_DNA"/>
</dbReference>
<dbReference type="Proteomes" id="UP000293519">
    <property type="component" value="Unassembled WGS sequence"/>
</dbReference>
<dbReference type="Gene3D" id="3.40.250.10">
    <property type="entry name" value="Rhodanese-like domain"/>
    <property type="match status" value="1"/>
</dbReference>
<dbReference type="GO" id="GO:0016740">
    <property type="term" value="F:transferase activity"/>
    <property type="evidence" value="ECO:0007669"/>
    <property type="project" value="UniProtKB-KW"/>
</dbReference>
<dbReference type="RefSeq" id="WP_130484414.1">
    <property type="nucleotide sequence ID" value="NZ_SGWW01000001.1"/>
</dbReference>
<evidence type="ECO:0000313" key="3">
    <source>
        <dbReference type="EMBL" id="RZS59316.1"/>
    </source>
</evidence>
<dbReference type="OrthoDB" id="9800872at2"/>
<dbReference type="Pfam" id="PF00581">
    <property type="entry name" value="Rhodanese"/>
    <property type="match status" value="1"/>
</dbReference>
<dbReference type="SMART" id="SM00450">
    <property type="entry name" value="RHOD"/>
    <property type="match status" value="1"/>
</dbReference>
<dbReference type="SUPFAM" id="SSF52821">
    <property type="entry name" value="Rhodanese/Cell cycle control phosphatase"/>
    <property type="match status" value="1"/>
</dbReference>
<keyword evidence="1" id="KW-0732">Signal</keyword>